<comment type="catalytic activity">
    <reaction evidence="1">
        <text>L-glutamyl-[protein] + S-adenosyl-L-methionine = [protein]-L-glutamate 5-O-methyl ester + S-adenosyl-L-homocysteine</text>
        <dbReference type="Rhea" id="RHEA:24452"/>
        <dbReference type="Rhea" id="RHEA-COMP:10208"/>
        <dbReference type="Rhea" id="RHEA-COMP:10311"/>
        <dbReference type="ChEBI" id="CHEBI:29973"/>
        <dbReference type="ChEBI" id="CHEBI:57856"/>
        <dbReference type="ChEBI" id="CHEBI:59789"/>
        <dbReference type="ChEBI" id="CHEBI:82795"/>
        <dbReference type="EC" id="2.1.1.80"/>
    </reaction>
</comment>
<dbReference type="AlphaFoldDB" id="A0A258FJY3"/>
<dbReference type="SUPFAM" id="SSF53335">
    <property type="entry name" value="S-adenosyl-L-methionine-dependent methyltransferases"/>
    <property type="match status" value="1"/>
</dbReference>
<dbReference type="InterPro" id="IPR000780">
    <property type="entry name" value="CheR_MeTrfase"/>
</dbReference>
<keyword evidence="3" id="KW-0489">Methyltransferase</keyword>
<dbReference type="PANTHER" id="PTHR24422">
    <property type="entry name" value="CHEMOTAXIS PROTEIN METHYLTRANSFERASE"/>
    <property type="match status" value="1"/>
</dbReference>
<dbReference type="GO" id="GO:0008983">
    <property type="term" value="F:protein-glutamate O-methyltransferase activity"/>
    <property type="evidence" value="ECO:0007669"/>
    <property type="project" value="UniProtKB-EC"/>
</dbReference>
<dbReference type="PROSITE" id="PS50123">
    <property type="entry name" value="CHER"/>
    <property type="match status" value="1"/>
</dbReference>
<reference evidence="7 8" key="1">
    <citation type="submission" date="2017-03" db="EMBL/GenBank/DDBJ databases">
        <title>Lifting the veil on microbial sulfur biogeochemistry in mining wastewaters.</title>
        <authorList>
            <person name="Kantor R.S."/>
            <person name="Colenbrander Nelson T."/>
            <person name="Marshall S."/>
            <person name="Bennett D."/>
            <person name="Apte S."/>
            <person name="Camacho D."/>
            <person name="Thomas B.C."/>
            <person name="Warren L.A."/>
            <person name="Banfield J.F."/>
        </authorList>
    </citation>
    <scope>NUCLEOTIDE SEQUENCE [LARGE SCALE GENOMIC DNA]</scope>
    <source>
        <strain evidence="7">32-69-9</strain>
    </source>
</reference>
<comment type="caution">
    <text evidence="7">The sequence shown here is derived from an EMBL/GenBank/DDBJ whole genome shotgun (WGS) entry which is preliminary data.</text>
</comment>
<dbReference type="PRINTS" id="PR00996">
    <property type="entry name" value="CHERMTFRASE"/>
</dbReference>
<protein>
    <recommendedName>
        <fullName evidence="2">protein-glutamate O-methyltransferase</fullName>
        <ecNumber evidence="2">2.1.1.80</ecNumber>
    </recommendedName>
</protein>
<accession>A0A258FJY3</accession>
<dbReference type="InterPro" id="IPR022642">
    <property type="entry name" value="CheR_C"/>
</dbReference>
<evidence type="ECO:0000313" key="7">
    <source>
        <dbReference type="EMBL" id="OYX32449.1"/>
    </source>
</evidence>
<name>A0A258FJY3_9CAUL</name>
<dbReference type="SUPFAM" id="SSF47757">
    <property type="entry name" value="Chemotaxis receptor methyltransferase CheR, N-terminal domain"/>
    <property type="match status" value="1"/>
</dbReference>
<dbReference type="InterPro" id="IPR036804">
    <property type="entry name" value="CheR_N_sf"/>
</dbReference>
<evidence type="ECO:0000313" key="8">
    <source>
        <dbReference type="Proteomes" id="UP000215595"/>
    </source>
</evidence>
<dbReference type="PANTHER" id="PTHR24422:SF21">
    <property type="entry name" value="CHEMOTAXIS PROTEIN METHYLTRANSFERASE 1"/>
    <property type="match status" value="1"/>
</dbReference>
<organism evidence="7 8">
    <name type="scientific">Brevundimonas subvibrioides</name>
    <dbReference type="NCBI Taxonomy" id="74313"/>
    <lineage>
        <taxon>Bacteria</taxon>
        <taxon>Pseudomonadati</taxon>
        <taxon>Pseudomonadota</taxon>
        <taxon>Alphaproteobacteria</taxon>
        <taxon>Caulobacterales</taxon>
        <taxon>Caulobacteraceae</taxon>
        <taxon>Brevundimonas</taxon>
    </lineage>
</organism>
<evidence type="ECO:0000256" key="5">
    <source>
        <dbReference type="ARBA" id="ARBA00022691"/>
    </source>
</evidence>
<keyword evidence="5" id="KW-0949">S-adenosyl-L-methionine</keyword>
<feature type="domain" description="CheR-type methyltransferase" evidence="6">
    <location>
        <begin position="1"/>
        <end position="254"/>
    </location>
</feature>
<dbReference type="SMART" id="SM00138">
    <property type="entry name" value="MeTrc"/>
    <property type="match status" value="1"/>
</dbReference>
<dbReference type="Pfam" id="PF01739">
    <property type="entry name" value="CheR"/>
    <property type="match status" value="1"/>
</dbReference>
<evidence type="ECO:0000256" key="1">
    <source>
        <dbReference type="ARBA" id="ARBA00001541"/>
    </source>
</evidence>
<dbReference type="GO" id="GO:0032259">
    <property type="term" value="P:methylation"/>
    <property type="evidence" value="ECO:0007669"/>
    <property type="project" value="UniProtKB-KW"/>
</dbReference>
<sequence length="271" mass="29760">MTQDDFDRLQGLLASRAGFRLGRDRIHLAEHRLAPVARREGFDSVDAMLQTLWVKPVASLGWAVIEAMLNPETWFRRDRAVFDTFAGELLPAISRVRPGGRVQVWSAGCSTGQEAYSLAMGALSAGVTADIVATDLSQRAIDKARSGLFSAFEIQRGLSARTMLDWFEPAEDAWSAVPRLKDAVRFARHNLLDAPTDGARFDVILCRNVLADVDPAQRGQIVDHLERRLMDDGVLILGAEERIEGDTMAFRAVGGRKGLYVKAPSALSRAA</sequence>
<evidence type="ECO:0000256" key="2">
    <source>
        <dbReference type="ARBA" id="ARBA00012534"/>
    </source>
</evidence>
<evidence type="ECO:0000256" key="4">
    <source>
        <dbReference type="ARBA" id="ARBA00022679"/>
    </source>
</evidence>
<gene>
    <name evidence="7" type="ORF">B7Z01_11055</name>
</gene>
<dbReference type="Gene3D" id="3.40.50.150">
    <property type="entry name" value="Vaccinia Virus protein VP39"/>
    <property type="match status" value="1"/>
</dbReference>
<dbReference type="InterPro" id="IPR050903">
    <property type="entry name" value="Bact_Chemotaxis_MeTrfase"/>
</dbReference>
<dbReference type="Gene3D" id="1.10.155.10">
    <property type="entry name" value="Chemotaxis receptor methyltransferase CheR, N-terminal domain"/>
    <property type="match status" value="1"/>
</dbReference>
<evidence type="ECO:0000259" key="6">
    <source>
        <dbReference type="PROSITE" id="PS50123"/>
    </source>
</evidence>
<evidence type="ECO:0000256" key="3">
    <source>
        <dbReference type="ARBA" id="ARBA00022603"/>
    </source>
</evidence>
<dbReference type="EC" id="2.1.1.80" evidence="2"/>
<dbReference type="Proteomes" id="UP000215595">
    <property type="component" value="Unassembled WGS sequence"/>
</dbReference>
<dbReference type="InterPro" id="IPR029063">
    <property type="entry name" value="SAM-dependent_MTases_sf"/>
</dbReference>
<dbReference type="EMBL" id="NCEB01000022">
    <property type="protein sequence ID" value="OYX32449.1"/>
    <property type="molecule type" value="Genomic_DNA"/>
</dbReference>
<proteinExistence type="predicted"/>
<keyword evidence="4" id="KW-0808">Transferase</keyword>